<dbReference type="InterPro" id="IPR016192">
    <property type="entry name" value="APOBEC/CMP_deaminase_Zn-bd"/>
</dbReference>
<evidence type="ECO:0000313" key="10">
    <source>
        <dbReference type="Proteomes" id="UP001497512"/>
    </source>
</evidence>
<evidence type="ECO:0000259" key="8">
    <source>
        <dbReference type="PROSITE" id="PS51747"/>
    </source>
</evidence>
<dbReference type="InterPro" id="IPR013171">
    <property type="entry name" value="Cyd/dCyd_deaminase_Zn-bd"/>
</dbReference>
<dbReference type="PIRSF" id="PIRSF006334">
    <property type="entry name" value="Cdd_plus_pseudo"/>
    <property type="match status" value="1"/>
</dbReference>
<comment type="similarity">
    <text evidence="2">Belongs to the cytidine and deoxycytidylate deaminase family.</text>
</comment>
<dbReference type="SUPFAM" id="SSF53927">
    <property type="entry name" value="Cytidine deaminase-like"/>
    <property type="match status" value="2"/>
</dbReference>
<keyword evidence="10" id="KW-1185">Reference proteome</keyword>
<evidence type="ECO:0000256" key="2">
    <source>
        <dbReference type="ARBA" id="ARBA00006576"/>
    </source>
</evidence>
<dbReference type="EC" id="3.5.4.5" evidence="4"/>
<dbReference type="InterPro" id="IPR002125">
    <property type="entry name" value="CMP_dCMP_dom"/>
</dbReference>
<evidence type="ECO:0000256" key="7">
    <source>
        <dbReference type="ARBA" id="ARBA00022833"/>
    </source>
</evidence>
<dbReference type="PANTHER" id="PTHR11644:SF2">
    <property type="entry name" value="CYTIDINE DEAMINASE"/>
    <property type="match status" value="1"/>
</dbReference>
<dbReference type="PROSITE" id="PS00903">
    <property type="entry name" value="CYT_DCMP_DEAMINASES_1"/>
    <property type="match status" value="1"/>
</dbReference>
<feature type="domain" description="CMP/dCMP-type deaminase" evidence="8">
    <location>
        <begin position="21"/>
        <end position="144"/>
    </location>
</feature>
<dbReference type="NCBIfam" id="NF006537">
    <property type="entry name" value="PRK09027.1"/>
    <property type="match status" value="1"/>
</dbReference>
<dbReference type="NCBIfam" id="TIGR01355">
    <property type="entry name" value="cyt_deam_dimer"/>
    <property type="match status" value="1"/>
</dbReference>
<dbReference type="PANTHER" id="PTHR11644">
    <property type="entry name" value="CYTIDINE DEAMINASE"/>
    <property type="match status" value="1"/>
</dbReference>
<protein>
    <recommendedName>
        <fullName evidence="4">cytidine deaminase</fullName>
        <ecNumber evidence="4">3.5.4.5</ecNumber>
    </recommendedName>
</protein>
<dbReference type="InterPro" id="IPR050202">
    <property type="entry name" value="Cyt/Deoxycyt_deaminase"/>
</dbReference>
<dbReference type="PROSITE" id="PS51747">
    <property type="entry name" value="CYT_DCMP_DEAMINASES_2"/>
    <property type="match status" value="2"/>
</dbReference>
<sequence>MEEFVIEAVRAERLRQASGVGMEQFVASLVKPTAAMARAPISKFHVGAVGLGSSGRIFRGVNLEFKGLPLNHSVHAEQFLVANAAQNGEKKLVFIAVSAAPCGHCRQFLQELRAAGDIRILVTDGKDPEPQPLSYFLPHRFGPEDLLHKDFPLLLESRSNGLHPTLTSASATPVKSVFSELQRSALEAANNSYAPYSRCPSGITLATKTGESFSGYYMESAAYNPGLPPLQAAIVAFVCDGGGDYDEIETAILVETKDAAVQQAPTVHLALEKIAPSCTLHVYEVSAGSKF</sequence>
<reference evidence="9" key="1">
    <citation type="submission" date="2024-02" db="EMBL/GenBank/DDBJ databases">
        <authorList>
            <consortium name="ELIXIR-Norway"/>
            <consortium name="Elixir Norway"/>
        </authorList>
    </citation>
    <scope>NUCLEOTIDE SEQUENCE</scope>
</reference>
<dbReference type="EMBL" id="OZ019895">
    <property type="protein sequence ID" value="CAK9220443.1"/>
    <property type="molecule type" value="Genomic_DNA"/>
</dbReference>
<evidence type="ECO:0000256" key="6">
    <source>
        <dbReference type="ARBA" id="ARBA00022801"/>
    </source>
</evidence>
<comment type="cofactor">
    <cofactor evidence="1">
        <name>Zn(2+)</name>
        <dbReference type="ChEBI" id="CHEBI:29105"/>
    </cofactor>
</comment>
<evidence type="ECO:0000256" key="1">
    <source>
        <dbReference type="ARBA" id="ARBA00001947"/>
    </source>
</evidence>
<dbReference type="Proteomes" id="UP001497512">
    <property type="component" value="Chromosome 3"/>
</dbReference>
<evidence type="ECO:0000256" key="3">
    <source>
        <dbReference type="ARBA" id="ARBA00011738"/>
    </source>
</evidence>
<dbReference type="InterPro" id="IPR016193">
    <property type="entry name" value="Cytidine_deaminase-like"/>
</dbReference>
<dbReference type="InterPro" id="IPR006263">
    <property type="entry name" value="Cyt_deam_dimer"/>
</dbReference>
<proteinExistence type="inferred from homology"/>
<keyword evidence="7" id="KW-0862">Zinc</keyword>
<dbReference type="Pfam" id="PF08211">
    <property type="entry name" value="dCMP_cyt_deam_2"/>
    <property type="match status" value="1"/>
</dbReference>
<keyword evidence="6" id="KW-0378">Hydrolase</keyword>
<keyword evidence="5" id="KW-0479">Metal-binding</keyword>
<dbReference type="Pfam" id="PF00383">
    <property type="entry name" value="dCMP_cyt_deam_1"/>
    <property type="match status" value="1"/>
</dbReference>
<feature type="domain" description="CMP/dCMP-type deaminase" evidence="8">
    <location>
        <begin position="176"/>
        <end position="291"/>
    </location>
</feature>
<name>A0ABP0UG41_9BRYO</name>
<dbReference type="Gene3D" id="3.40.140.10">
    <property type="entry name" value="Cytidine Deaminase, domain 2"/>
    <property type="match status" value="2"/>
</dbReference>
<evidence type="ECO:0000256" key="4">
    <source>
        <dbReference type="ARBA" id="ARBA00012783"/>
    </source>
</evidence>
<dbReference type="CDD" id="cd01283">
    <property type="entry name" value="cytidine_deaminase"/>
    <property type="match status" value="2"/>
</dbReference>
<comment type="subunit">
    <text evidence="3">Homodimer.</text>
</comment>
<accession>A0ABP0UG41</accession>
<organism evidence="9 10">
    <name type="scientific">Sphagnum troendelagicum</name>
    <dbReference type="NCBI Taxonomy" id="128251"/>
    <lineage>
        <taxon>Eukaryota</taxon>
        <taxon>Viridiplantae</taxon>
        <taxon>Streptophyta</taxon>
        <taxon>Embryophyta</taxon>
        <taxon>Bryophyta</taxon>
        <taxon>Sphagnophytina</taxon>
        <taxon>Sphagnopsida</taxon>
        <taxon>Sphagnales</taxon>
        <taxon>Sphagnaceae</taxon>
        <taxon>Sphagnum</taxon>
    </lineage>
</organism>
<evidence type="ECO:0000256" key="5">
    <source>
        <dbReference type="ARBA" id="ARBA00022723"/>
    </source>
</evidence>
<evidence type="ECO:0000313" key="9">
    <source>
        <dbReference type="EMBL" id="CAK9220443.1"/>
    </source>
</evidence>
<gene>
    <name evidence="9" type="ORF">CSSPTR1EN2_LOCUS15459</name>
</gene>